<gene>
    <name evidence="2" type="primary">g1700</name>
    <name evidence="2" type="ORF">VP750_LOCUS1454</name>
</gene>
<sequence length="580" mass="59957">MPDDDDALPAFAPQWLRSGQTSKPAFGAGAGSAAQAKSETKGPARPGLSPKGDRDLTRKPADRSGSWGPNPSGSNSSRAPNTSSARPSYRAGSADTARDRTTYRDAEEERYTFSSRLVGQTTPKRTNSLDSPVKGTAREWEDKGPRSGGERRTDNGPVRRALDVNRPGQGRGNDRGYGGNAARVAPGRDSWQPLSPELGRSRPETEQSWTSRLADVSPSRVAAANPLLPVLGAAASAPVTQSAPQTPRMADALQQVSRETAASAAADQLRRDQLALKQSKQLIPILAPASKGKPYKSPAAAHSTATAHANGIKTSALLNGGLPRKSSLESLGRMSSQGTKGEEGAVLGNGHGSGPSLVELGMALERPASGVNSGSAQKAAAAAAGQGPQTGTQKSPKSAGASKERERNSFFDSLRRKSRSPSLAPLGEGEDADADVAEAADAETPSGATAAEPASPVTNARAVPDSAAVTPEPAERQQHTPPASLAAVGEPDPAETPPAKPGGQPDVAPKPSSSGSLGERLLIPAEEEAFLRSLGWEGDDMDDDDEEGGLTEEEIAAFQAKAQAAQFTRGVARLNFGKQP</sequence>
<feature type="compositionally biased region" description="Low complexity" evidence="1">
    <location>
        <begin position="25"/>
        <end position="36"/>
    </location>
</feature>
<feature type="compositionally biased region" description="Basic and acidic residues" evidence="1">
    <location>
        <begin position="96"/>
        <end position="111"/>
    </location>
</feature>
<keyword evidence="3" id="KW-1185">Reference proteome</keyword>
<feature type="region of interest" description="Disordered" evidence="1">
    <location>
        <begin position="531"/>
        <end position="550"/>
    </location>
</feature>
<feature type="region of interest" description="Disordered" evidence="1">
    <location>
        <begin position="316"/>
        <end position="353"/>
    </location>
</feature>
<feature type="compositionally biased region" description="Basic and acidic residues" evidence="1">
    <location>
        <begin position="51"/>
        <end position="62"/>
    </location>
</feature>
<feature type="region of interest" description="Disordered" evidence="1">
    <location>
        <begin position="368"/>
        <end position="523"/>
    </location>
</feature>
<proteinExistence type="predicted"/>
<reference evidence="2 3" key="1">
    <citation type="submission" date="2024-06" db="EMBL/GenBank/DDBJ databases">
        <authorList>
            <person name="Kraege A."/>
            <person name="Thomma B."/>
        </authorList>
    </citation>
    <scope>NUCLEOTIDE SEQUENCE [LARGE SCALE GENOMIC DNA]</scope>
</reference>
<comment type="caution">
    <text evidence="2">The sequence shown here is derived from an EMBL/GenBank/DDBJ whole genome shotgun (WGS) entry which is preliminary data.</text>
</comment>
<feature type="compositionally biased region" description="Basic and acidic residues" evidence="1">
    <location>
        <begin position="136"/>
        <end position="154"/>
    </location>
</feature>
<name>A0ABP1FMG2_9CHLO</name>
<feature type="compositionally biased region" description="Polar residues" evidence="1">
    <location>
        <begin position="112"/>
        <end position="130"/>
    </location>
</feature>
<protein>
    <submittedName>
        <fullName evidence="2">G1700 protein</fullName>
    </submittedName>
</protein>
<dbReference type="PANTHER" id="PTHR34112:SF13">
    <property type="entry name" value="OS04G0448200 PROTEIN"/>
    <property type="match status" value="1"/>
</dbReference>
<feature type="region of interest" description="Disordered" evidence="1">
    <location>
        <begin position="1"/>
        <end position="218"/>
    </location>
</feature>
<feature type="compositionally biased region" description="Low complexity" evidence="1">
    <location>
        <begin position="64"/>
        <end position="81"/>
    </location>
</feature>
<evidence type="ECO:0000313" key="3">
    <source>
        <dbReference type="Proteomes" id="UP001497392"/>
    </source>
</evidence>
<feature type="compositionally biased region" description="Gly residues" evidence="1">
    <location>
        <begin position="169"/>
        <end position="179"/>
    </location>
</feature>
<dbReference type="PANTHER" id="PTHR34112">
    <property type="entry name" value="C-JUN-AMINO-TERMINAL KINASE-INTERACTING PROTEIN"/>
    <property type="match status" value="1"/>
</dbReference>
<dbReference type="EMBL" id="CAXHTA020000002">
    <property type="protein sequence ID" value="CAL5219795.1"/>
    <property type="molecule type" value="Genomic_DNA"/>
</dbReference>
<dbReference type="Proteomes" id="UP001497392">
    <property type="component" value="Unassembled WGS sequence"/>
</dbReference>
<feature type="compositionally biased region" description="Acidic residues" evidence="1">
    <location>
        <begin position="537"/>
        <end position="550"/>
    </location>
</feature>
<accession>A0ABP1FMG2</accession>
<feature type="compositionally biased region" description="Basic and acidic residues" evidence="1">
    <location>
        <begin position="402"/>
        <end position="415"/>
    </location>
</feature>
<feature type="compositionally biased region" description="Low complexity" evidence="1">
    <location>
        <begin position="373"/>
        <end position="394"/>
    </location>
</feature>
<organism evidence="2 3">
    <name type="scientific">Coccomyxa viridis</name>
    <dbReference type="NCBI Taxonomy" id="1274662"/>
    <lineage>
        <taxon>Eukaryota</taxon>
        <taxon>Viridiplantae</taxon>
        <taxon>Chlorophyta</taxon>
        <taxon>core chlorophytes</taxon>
        <taxon>Trebouxiophyceae</taxon>
        <taxon>Trebouxiophyceae incertae sedis</taxon>
        <taxon>Coccomyxaceae</taxon>
        <taxon>Coccomyxa</taxon>
    </lineage>
</organism>
<evidence type="ECO:0000313" key="2">
    <source>
        <dbReference type="EMBL" id="CAL5219795.1"/>
    </source>
</evidence>
<evidence type="ECO:0000256" key="1">
    <source>
        <dbReference type="SAM" id="MobiDB-lite"/>
    </source>
</evidence>
<feature type="compositionally biased region" description="Acidic residues" evidence="1">
    <location>
        <begin position="428"/>
        <end position="441"/>
    </location>
</feature>